<protein>
    <submittedName>
        <fullName evidence="1">Uncharacterized protein</fullName>
    </submittedName>
</protein>
<proteinExistence type="predicted"/>
<accession>A0A0L8FVV7</accession>
<dbReference type="AlphaFoldDB" id="A0A0L8FVV7"/>
<organism evidence="1">
    <name type="scientific">Octopus bimaculoides</name>
    <name type="common">California two-spotted octopus</name>
    <dbReference type="NCBI Taxonomy" id="37653"/>
    <lineage>
        <taxon>Eukaryota</taxon>
        <taxon>Metazoa</taxon>
        <taxon>Spiralia</taxon>
        <taxon>Lophotrochozoa</taxon>
        <taxon>Mollusca</taxon>
        <taxon>Cephalopoda</taxon>
        <taxon>Coleoidea</taxon>
        <taxon>Octopodiformes</taxon>
        <taxon>Octopoda</taxon>
        <taxon>Incirrata</taxon>
        <taxon>Octopodidae</taxon>
        <taxon>Octopus</taxon>
    </lineage>
</organism>
<dbReference type="EMBL" id="KQ426026">
    <property type="protein sequence ID" value="KOF68749.1"/>
    <property type="molecule type" value="Genomic_DNA"/>
</dbReference>
<gene>
    <name evidence="1" type="ORF">OCBIM_22006579mg</name>
</gene>
<evidence type="ECO:0000313" key="1">
    <source>
        <dbReference type="EMBL" id="KOF68749.1"/>
    </source>
</evidence>
<sequence length="79" mass="9353">MRPRTDIRDLCYYFCFLSLPLLNRKETISISCVFKCLSVCPSICVAHQAAKNKLKRKFEHKPTTKISKFIYHHHCYAME</sequence>
<reference evidence="1" key="1">
    <citation type="submission" date="2015-07" db="EMBL/GenBank/DDBJ databases">
        <title>MeaNS - Measles Nucleotide Surveillance Program.</title>
        <authorList>
            <person name="Tran T."/>
            <person name="Druce J."/>
        </authorList>
    </citation>
    <scope>NUCLEOTIDE SEQUENCE</scope>
    <source>
        <strain evidence="1">UCB-OBI-ISO-001</strain>
        <tissue evidence="1">Gonad</tissue>
    </source>
</reference>
<name>A0A0L8FVV7_OCTBM</name>